<dbReference type="InterPro" id="IPR006118">
    <property type="entry name" value="Recombinase_CS"/>
</dbReference>
<dbReference type="SMART" id="SM00857">
    <property type="entry name" value="Resolvase"/>
    <property type="match status" value="1"/>
</dbReference>
<dbReference type="AlphaFoldDB" id="A0A939QCG6"/>
<accession>A0A939QCG6</accession>
<dbReference type="PANTHER" id="PTHR30461">
    <property type="entry name" value="DNA-INVERTASE FROM LAMBDOID PROPHAGE"/>
    <property type="match status" value="1"/>
</dbReference>
<dbReference type="InterPro" id="IPR050639">
    <property type="entry name" value="SSR_resolvase"/>
</dbReference>
<dbReference type="InterPro" id="IPR006119">
    <property type="entry name" value="Resolv_N"/>
</dbReference>
<dbReference type="InterPro" id="IPR036162">
    <property type="entry name" value="Resolvase-like_N_sf"/>
</dbReference>
<dbReference type="Pfam" id="PF00239">
    <property type="entry name" value="Resolvase"/>
    <property type="match status" value="1"/>
</dbReference>
<name>A0A939QCG6_9MICO</name>
<evidence type="ECO:0000256" key="3">
    <source>
        <dbReference type="ARBA" id="ARBA00023172"/>
    </source>
</evidence>
<evidence type="ECO:0000256" key="4">
    <source>
        <dbReference type="PIRSR" id="PIRSR606118-50"/>
    </source>
</evidence>
<dbReference type="EMBL" id="JAGFBF010000001">
    <property type="protein sequence ID" value="MBO2989257.1"/>
    <property type="molecule type" value="Genomic_DNA"/>
</dbReference>
<proteinExistence type="predicted"/>
<dbReference type="SUPFAM" id="SSF53041">
    <property type="entry name" value="Resolvase-like"/>
    <property type="match status" value="1"/>
</dbReference>
<reference evidence="7" key="1">
    <citation type="submission" date="2021-03" db="EMBL/GenBank/DDBJ databases">
        <title>Leucobacter chromiisoli sp. nov., isolated from chromium-containing soil of chemical plant.</title>
        <authorList>
            <person name="Xu Z."/>
        </authorList>
    </citation>
    <scope>NUCLEOTIDE SEQUENCE</scope>
    <source>
        <strain evidence="7">K 70/01</strain>
    </source>
</reference>
<feature type="domain" description="Resolvase/invertase-type recombinase catalytic" evidence="6">
    <location>
        <begin position="3"/>
        <end position="145"/>
    </location>
</feature>
<evidence type="ECO:0000256" key="1">
    <source>
        <dbReference type="ARBA" id="ARBA00022908"/>
    </source>
</evidence>
<evidence type="ECO:0000259" key="6">
    <source>
        <dbReference type="PROSITE" id="PS51736"/>
    </source>
</evidence>
<dbReference type="GO" id="GO:0015074">
    <property type="term" value="P:DNA integration"/>
    <property type="evidence" value="ECO:0007669"/>
    <property type="project" value="UniProtKB-KW"/>
</dbReference>
<dbReference type="GO" id="GO:0003677">
    <property type="term" value="F:DNA binding"/>
    <property type="evidence" value="ECO:0007669"/>
    <property type="project" value="UniProtKB-KW"/>
</dbReference>
<dbReference type="RefSeq" id="WP_208237174.1">
    <property type="nucleotide sequence ID" value="NZ_BAAAQU010000001.1"/>
</dbReference>
<evidence type="ECO:0000256" key="5">
    <source>
        <dbReference type="PROSITE-ProRule" id="PRU10137"/>
    </source>
</evidence>
<evidence type="ECO:0000313" key="7">
    <source>
        <dbReference type="EMBL" id="MBO2989257.1"/>
    </source>
</evidence>
<protein>
    <submittedName>
        <fullName evidence="7">Recombinase family protein</fullName>
    </submittedName>
</protein>
<organism evidence="7 8">
    <name type="scientific">Leucobacter tardus</name>
    <dbReference type="NCBI Taxonomy" id="501483"/>
    <lineage>
        <taxon>Bacteria</taxon>
        <taxon>Bacillati</taxon>
        <taxon>Actinomycetota</taxon>
        <taxon>Actinomycetes</taxon>
        <taxon>Micrococcales</taxon>
        <taxon>Microbacteriaceae</taxon>
        <taxon>Leucobacter</taxon>
    </lineage>
</organism>
<evidence type="ECO:0000256" key="2">
    <source>
        <dbReference type="ARBA" id="ARBA00023125"/>
    </source>
</evidence>
<dbReference type="Gene3D" id="3.40.50.1390">
    <property type="entry name" value="Resolvase, N-terminal catalytic domain"/>
    <property type="match status" value="1"/>
</dbReference>
<sequence>MANTYGYIRASTEEQRGTLITQRDALVEAGCQRIFVDDDESGKTNIAKTDTEWHELLALVEAGDKVIVNSHSRLGRKNHHVVYAVGTLVESGITVHVLEGGITYDDPDNLTQLIMLNMRAVTDHNEGVEISKRTKTSLTLRQKYGFKLGQKPKLSNSHVAYILALREEGLGFHSIANAVRVYSKKYGRERPISSTTVQKVINGTYGMTVEEWQDHNDRARAEMIKAAEAVRRVRSKAKAQDREAADA</sequence>
<keyword evidence="3" id="KW-0233">DNA recombination</keyword>
<evidence type="ECO:0000313" key="8">
    <source>
        <dbReference type="Proteomes" id="UP000668403"/>
    </source>
</evidence>
<dbReference type="GO" id="GO:0000150">
    <property type="term" value="F:DNA strand exchange activity"/>
    <property type="evidence" value="ECO:0007669"/>
    <property type="project" value="InterPro"/>
</dbReference>
<comment type="caution">
    <text evidence="7">The sequence shown here is derived from an EMBL/GenBank/DDBJ whole genome shotgun (WGS) entry which is preliminary data.</text>
</comment>
<keyword evidence="1" id="KW-0229">DNA integration</keyword>
<dbReference type="PROSITE" id="PS00397">
    <property type="entry name" value="RECOMBINASES_1"/>
    <property type="match status" value="1"/>
</dbReference>
<dbReference type="PROSITE" id="PS51736">
    <property type="entry name" value="RECOMBINASES_3"/>
    <property type="match status" value="1"/>
</dbReference>
<keyword evidence="8" id="KW-1185">Reference proteome</keyword>
<dbReference type="Proteomes" id="UP000668403">
    <property type="component" value="Unassembled WGS sequence"/>
</dbReference>
<dbReference type="PANTHER" id="PTHR30461:SF2">
    <property type="entry name" value="SERINE RECOMBINASE PINE-RELATED"/>
    <property type="match status" value="1"/>
</dbReference>
<gene>
    <name evidence="7" type="ORF">J4H85_04495</name>
</gene>
<feature type="active site" description="O-(5'-phospho-DNA)-serine intermediate" evidence="4 5">
    <location>
        <position position="11"/>
    </location>
</feature>
<dbReference type="CDD" id="cd03768">
    <property type="entry name" value="SR_ResInv"/>
    <property type="match status" value="1"/>
</dbReference>
<keyword evidence="2" id="KW-0238">DNA-binding</keyword>